<dbReference type="InterPro" id="IPR016039">
    <property type="entry name" value="Thiolase-like"/>
</dbReference>
<reference evidence="7" key="1">
    <citation type="journal article" date="2016" name="Genome Announc.">
        <title>Draft genome sequences of fungus Aspergillus calidoustus.</title>
        <authorList>
            <person name="Horn F."/>
            <person name="Linde J."/>
            <person name="Mattern D.J."/>
            <person name="Walther G."/>
            <person name="Guthke R."/>
            <person name="Scherlach K."/>
            <person name="Martin K."/>
            <person name="Brakhage A.A."/>
            <person name="Petzke L."/>
            <person name="Valiante V."/>
        </authorList>
    </citation>
    <scope>NUCLEOTIDE SEQUENCE [LARGE SCALE GENOMIC DNA]</scope>
    <source>
        <strain evidence="7">SF006504</strain>
    </source>
</reference>
<dbReference type="GO" id="GO:0004312">
    <property type="term" value="F:fatty acid synthase activity"/>
    <property type="evidence" value="ECO:0007669"/>
    <property type="project" value="TreeGrafter"/>
</dbReference>
<evidence type="ECO:0000313" key="6">
    <source>
        <dbReference type="EMBL" id="CEL04403.1"/>
    </source>
</evidence>
<gene>
    <name evidence="6" type="ORF">ASPCAL05533</name>
</gene>
<sequence>MSQADFPTVSAADKSAAIAIIGIAEGRSAAGALPLSRFNCDSYHGDKDEPATTQARGGYFLQDDIRQFDNQFFGINNREATAMDPQQRKLLEVVFETFESAGVTLDQVSGANVGCYGMECSGLLHAGLYSPPDQGPGKPHSVQPPGSRRNPPQQSHQPHLQSKGPSCVVDTACSSSLYALHMACVALQNGECGSAVVAGVNMIQSPELHIAIPQAGLLSPSSTCQTFNSSADGDVVRSIIRGTAVNSNGRTPGISLPSVDGQEAVIRKAYTRVGLNPAETAYVETHGTGTSIGDPIEVEALSRVFDSRPTLLGSVKPNLGHGEASSELLSVIKASLAVERGQIPPTIGFKGLNPKIKAEEWGVEVDTRLITFPSRGSCPHPFAETICLLDDELHSLDYKPSWKMLDILSESSPEFSIHKADIVQPITTAVQLLWLKSWGVRPKATLGHSSGEIAAAYTAGLISIREAIAIAYYRGYAVSKSAPVGLMAAIGLYEDLVRDKINGLGLDADITVACVNSPESVTVSGDCEGILSLTAALQDEGAFIRTLETDNKAYHSHHMAAGGGLYQQLLGSLTLFCEQASAEDAFGICMYSTVSCKVLHSKTACTTAYWRANLESHVQFSAGLRSLSESFNRSTWIEVGAHSTLRLPVLQTLGQSTSYIATLKRNRDSAVSLLTCTGDLFTHGFNVDFSKLLASYSHGPPRSSMISPPTPGTTRKFSGQNVGLVERDAFAVLTTRAVRWRGGRWES</sequence>
<keyword evidence="1" id="KW-0596">Phosphopantetheine</keyword>
<dbReference type="Gene3D" id="3.40.366.10">
    <property type="entry name" value="Malonyl-Coenzyme A Acyl Carrier Protein, domain 2"/>
    <property type="match status" value="1"/>
</dbReference>
<dbReference type="InterPro" id="IPR001227">
    <property type="entry name" value="Ac_transferase_dom_sf"/>
</dbReference>
<dbReference type="InterPro" id="IPR020841">
    <property type="entry name" value="PKS_Beta-ketoAc_synthase_dom"/>
</dbReference>
<dbReference type="InterPro" id="IPR014031">
    <property type="entry name" value="Ketoacyl_synth_C"/>
</dbReference>
<dbReference type="Pfam" id="PF00109">
    <property type="entry name" value="ketoacyl-synt"/>
    <property type="match status" value="1"/>
</dbReference>
<dbReference type="EMBL" id="CDMC01000004">
    <property type="protein sequence ID" value="CEL04403.1"/>
    <property type="molecule type" value="Genomic_DNA"/>
</dbReference>
<evidence type="ECO:0000256" key="2">
    <source>
        <dbReference type="ARBA" id="ARBA00022553"/>
    </source>
</evidence>
<dbReference type="STRING" id="454130.A0A0U5FYF9"/>
<dbReference type="InterPro" id="IPR050091">
    <property type="entry name" value="PKS_NRPS_Biosynth_Enz"/>
</dbReference>
<dbReference type="InterPro" id="IPR016035">
    <property type="entry name" value="Acyl_Trfase/lysoPLipase"/>
</dbReference>
<dbReference type="PROSITE" id="PS00606">
    <property type="entry name" value="KS3_1"/>
    <property type="match status" value="1"/>
</dbReference>
<feature type="compositionally biased region" description="Low complexity" evidence="4">
    <location>
        <begin position="151"/>
        <end position="162"/>
    </location>
</feature>
<name>A0A0U5FYF9_ASPCI</name>
<dbReference type="GO" id="GO:0044550">
    <property type="term" value="P:secondary metabolite biosynthetic process"/>
    <property type="evidence" value="ECO:0007669"/>
    <property type="project" value="TreeGrafter"/>
</dbReference>
<dbReference type="PROSITE" id="PS52004">
    <property type="entry name" value="KS3_2"/>
    <property type="match status" value="1"/>
</dbReference>
<evidence type="ECO:0000259" key="5">
    <source>
        <dbReference type="PROSITE" id="PS52004"/>
    </source>
</evidence>
<dbReference type="OMA" id="MASIDMI"/>
<evidence type="ECO:0000256" key="1">
    <source>
        <dbReference type="ARBA" id="ARBA00022450"/>
    </source>
</evidence>
<dbReference type="OrthoDB" id="329835at2759"/>
<evidence type="ECO:0000256" key="3">
    <source>
        <dbReference type="ARBA" id="ARBA00022679"/>
    </source>
</evidence>
<dbReference type="Gene3D" id="3.40.47.10">
    <property type="match status" value="2"/>
</dbReference>
<evidence type="ECO:0000256" key="4">
    <source>
        <dbReference type="SAM" id="MobiDB-lite"/>
    </source>
</evidence>
<dbReference type="PANTHER" id="PTHR43775">
    <property type="entry name" value="FATTY ACID SYNTHASE"/>
    <property type="match status" value="1"/>
</dbReference>
<evidence type="ECO:0000313" key="7">
    <source>
        <dbReference type="Proteomes" id="UP000054771"/>
    </source>
</evidence>
<accession>A0A0U5FYF9</accession>
<dbReference type="InterPro" id="IPR014043">
    <property type="entry name" value="Acyl_transferase_dom"/>
</dbReference>
<dbReference type="InterPro" id="IPR016036">
    <property type="entry name" value="Malonyl_transacylase_ACP-bd"/>
</dbReference>
<dbReference type="CDD" id="cd00833">
    <property type="entry name" value="PKS"/>
    <property type="match status" value="1"/>
</dbReference>
<dbReference type="InterPro" id="IPR018201">
    <property type="entry name" value="Ketoacyl_synth_AS"/>
</dbReference>
<dbReference type="SMART" id="SM00825">
    <property type="entry name" value="PKS_KS"/>
    <property type="match status" value="1"/>
</dbReference>
<dbReference type="Pfam" id="PF00698">
    <property type="entry name" value="Acyl_transf_1"/>
    <property type="match status" value="1"/>
</dbReference>
<dbReference type="SUPFAM" id="SSF52151">
    <property type="entry name" value="FabD/lysophospholipase-like"/>
    <property type="match status" value="1"/>
</dbReference>
<keyword evidence="7" id="KW-1185">Reference proteome</keyword>
<proteinExistence type="predicted"/>
<dbReference type="SUPFAM" id="SSF55048">
    <property type="entry name" value="Probable ACP-binding domain of malonyl-CoA ACP transacylase"/>
    <property type="match status" value="1"/>
</dbReference>
<protein>
    <recommendedName>
        <fullName evidence="5">Ketosynthase family 3 (KS3) domain-containing protein</fullName>
    </recommendedName>
</protein>
<dbReference type="InterPro" id="IPR014030">
    <property type="entry name" value="Ketoacyl_synth_N"/>
</dbReference>
<dbReference type="AlphaFoldDB" id="A0A0U5FYF9"/>
<feature type="region of interest" description="Disordered" evidence="4">
    <location>
        <begin position="129"/>
        <end position="166"/>
    </location>
</feature>
<keyword evidence="3" id="KW-0808">Transferase</keyword>
<dbReference type="SMART" id="SM00827">
    <property type="entry name" value="PKS_AT"/>
    <property type="match status" value="1"/>
</dbReference>
<dbReference type="PANTHER" id="PTHR43775:SF50">
    <property type="entry name" value="HIGHLY REDUCING POLYKETIDE SYNTHASE SRDA"/>
    <property type="match status" value="1"/>
</dbReference>
<dbReference type="GO" id="GO:0006633">
    <property type="term" value="P:fatty acid biosynthetic process"/>
    <property type="evidence" value="ECO:0007669"/>
    <property type="project" value="InterPro"/>
</dbReference>
<dbReference type="GO" id="GO:0004315">
    <property type="term" value="F:3-oxoacyl-[acyl-carrier-protein] synthase activity"/>
    <property type="evidence" value="ECO:0007669"/>
    <property type="project" value="InterPro"/>
</dbReference>
<dbReference type="Pfam" id="PF02801">
    <property type="entry name" value="Ketoacyl-synt_C"/>
    <property type="match status" value="1"/>
</dbReference>
<dbReference type="Proteomes" id="UP000054771">
    <property type="component" value="Unassembled WGS sequence"/>
</dbReference>
<keyword evidence="2" id="KW-0597">Phosphoprotein</keyword>
<organism evidence="6 7">
    <name type="scientific">Aspergillus calidoustus</name>
    <dbReference type="NCBI Taxonomy" id="454130"/>
    <lineage>
        <taxon>Eukaryota</taxon>
        <taxon>Fungi</taxon>
        <taxon>Dikarya</taxon>
        <taxon>Ascomycota</taxon>
        <taxon>Pezizomycotina</taxon>
        <taxon>Eurotiomycetes</taxon>
        <taxon>Eurotiomycetidae</taxon>
        <taxon>Eurotiales</taxon>
        <taxon>Aspergillaceae</taxon>
        <taxon>Aspergillus</taxon>
        <taxon>Aspergillus subgen. Nidulantes</taxon>
    </lineage>
</organism>
<feature type="domain" description="Ketosynthase family 3 (KS3)" evidence="5">
    <location>
        <begin position="1"/>
        <end position="385"/>
    </location>
</feature>
<dbReference type="SUPFAM" id="SSF53901">
    <property type="entry name" value="Thiolase-like"/>
    <property type="match status" value="1"/>
</dbReference>